<feature type="compositionally biased region" description="Low complexity" evidence="1">
    <location>
        <begin position="290"/>
        <end position="305"/>
    </location>
</feature>
<feature type="region of interest" description="Disordered" evidence="1">
    <location>
        <begin position="389"/>
        <end position="427"/>
    </location>
</feature>
<dbReference type="AlphaFoldDB" id="A0A6A6I3Y0"/>
<dbReference type="Pfam" id="PF13391">
    <property type="entry name" value="HNH_2"/>
    <property type="match status" value="1"/>
</dbReference>
<dbReference type="EMBL" id="ML987201">
    <property type="protein sequence ID" value="KAF2245051.1"/>
    <property type="molecule type" value="Genomic_DNA"/>
</dbReference>
<feature type="compositionally biased region" description="Basic and acidic residues" evidence="1">
    <location>
        <begin position="337"/>
        <end position="346"/>
    </location>
</feature>
<organism evidence="3 4">
    <name type="scientific">Trematosphaeria pertusa</name>
    <dbReference type="NCBI Taxonomy" id="390896"/>
    <lineage>
        <taxon>Eukaryota</taxon>
        <taxon>Fungi</taxon>
        <taxon>Dikarya</taxon>
        <taxon>Ascomycota</taxon>
        <taxon>Pezizomycotina</taxon>
        <taxon>Dothideomycetes</taxon>
        <taxon>Pleosporomycetidae</taxon>
        <taxon>Pleosporales</taxon>
        <taxon>Massarineae</taxon>
        <taxon>Trematosphaeriaceae</taxon>
        <taxon>Trematosphaeria</taxon>
    </lineage>
</organism>
<feature type="compositionally biased region" description="Basic and acidic residues" evidence="1">
    <location>
        <begin position="392"/>
        <end position="408"/>
    </location>
</feature>
<feature type="region of interest" description="Disordered" evidence="1">
    <location>
        <begin position="1"/>
        <end position="27"/>
    </location>
</feature>
<gene>
    <name evidence="3" type="ORF">BU26DRAFT_553602</name>
</gene>
<proteinExistence type="predicted"/>
<feature type="compositionally biased region" description="Polar residues" evidence="1">
    <location>
        <begin position="15"/>
        <end position="27"/>
    </location>
</feature>
<dbReference type="InterPro" id="IPR003615">
    <property type="entry name" value="HNH_nuc"/>
</dbReference>
<dbReference type="RefSeq" id="XP_033680055.1">
    <property type="nucleotide sequence ID" value="XM_033832221.1"/>
</dbReference>
<keyword evidence="4" id="KW-1185">Reference proteome</keyword>
<feature type="region of interest" description="Disordered" evidence="1">
    <location>
        <begin position="250"/>
        <end position="349"/>
    </location>
</feature>
<evidence type="ECO:0000256" key="1">
    <source>
        <dbReference type="SAM" id="MobiDB-lite"/>
    </source>
</evidence>
<feature type="compositionally biased region" description="Pro residues" evidence="1">
    <location>
        <begin position="255"/>
        <end position="266"/>
    </location>
</feature>
<feature type="domain" description="HNH nuclease" evidence="2">
    <location>
        <begin position="56"/>
        <end position="112"/>
    </location>
</feature>
<evidence type="ECO:0000313" key="4">
    <source>
        <dbReference type="Proteomes" id="UP000800094"/>
    </source>
</evidence>
<protein>
    <recommendedName>
        <fullName evidence="2">HNH nuclease domain-containing protein</fullName>
    </recommendedName>
</protein>
<dbReference type="GeneID" id="54585551"/>
<accession>A0A6A6I3Y0</accession>
<dbReference type="Proteomes" id="UP000800094">
    <property type="component" value="Unassembled WGS sequence"/>
</dbReference>
<dbReference type="OrthoDB" id="3800761at2759"/>
<reference evidence="3" key="1">
    <citation type="journal article" date="2020" name="Stud. Mycol.">
        <title>101 Dothideomycetes genomes: a test case for predicting lifestyles and emergence of pathogens.</title>
        <authorList>
            <person name="Haridas S."/>
            <person name="Albert R."/>
            <person name="Binder M."/>
            <person name="Bloem J."/>
            <person name="Labutti K."/>
            <person name="Salamov A."/>
            <person name="Andreopoulos B."/>
            <person name="Baker S."/>
            <person name="Barry K."/>
            <person name="Bills G."/>
            <person name="Bluhm B."/>
            <person name="Cannon C."/>
            <person name="Castanera R."/>
            <person name="Culley D."/>
            <person name="Daum C."/>
            <person name="Ezra D."/>
            <person name="Gonzalez J."/>
            <person name="Henrissat B."/>
            <person name="Kuo A."/>
            <person name="Liang C."/>
            <person name="Lipzen A."/>
            <person name="Lutzoni F."/>
            <person name="Magnuson J."/>
            <person name="Mondo S."/>
            <person name="Nolan M."/>
            <person name="Ohm R."/>
            <person name="Pangilinan J."/>
            <person name="Park H.-J."/>
            <person name="Ramirez L."/>
            <person name="Alfaro M."/>
            <person name="Sun H."/>
            <person name="Tritt A."/>
            <person name="Yoshinaga Y."/>
            <person name="Zwiers L.-H."/>
            <person name="Turgeon B."/>
            <person name="Goodwin S."/>
            <person name="Spatafora J."/>
            <person name="Crous P."/>
            <person name="Grigoriev I."/>
        </authorList>
    </citation>
    <scope>NUCLEOTIDE SEQUENCE</scope>
    <source>
        <strain evidence="3">CBS 122368</strain>
    </source>
</reference>
<evidence type="ECO:0000259" key="2">
    <source>
        <dbReference type="Pfam" id="PF13391"/>
    </source>
</evidence>
<evidence type="ECO:0000313" key="3">
    <source>
        <dbReference type="EMBL" id="KAF2245051.1"/>
    </source>
</evidence>
<sequence length="427" mass="47409">MATKRPFDIDGDNDAGSQTSRRSQGSWCARAPSQSARSFQSDVGDNLAAMYHGRVCWVCGLKIYVEKAHVFPKADPNLHRLRALGLLSLPSYRDTDNALHLCGGCHAAWDDEHRPGILIVPTYLDYFFAAEEKWQAACISTNKSRPAPTTAAYFQYCVSRDPRPDQIADSTRGGLYTCYLVEAFLPCSETRSHQELHWHGDPMAMMRRALVAATKIVWPPEYVPYELLGRLRELDMLYFKGNRLQRQILEQQPSMAPPPPPPPAPTRDPNERSGPDSRPAPNAHPEHDASAGAPPSSSAFPASSGTQQHGAELPTDGPERPPSPPLTMTPRRRKRRYDADTKDRPACKRIRGYAQEAELAIAEGAMRHNLDEPFGRAVDADLSGHYNFGHAAQEDVGKAPQSAEERYPDTLALSEQDLARSYGRDLQ</sequence>
<name>A0A6A6I3Y0_9PLEO</name>